<proteinExistence type="predicted"/>
<name>A0A8S1ACF8_ARCPL</name>
<reference evidence="3 4" key="1">
    <citation type="submission" date="2020-04" db="EMBL/GenBank/DDBJ databases">
        <authorList>
            <person name="Wallbank WR R."/>
            <person name="Pardo Diaz C."/>
            <person name="Kozak K."/>
            <person name="Martin S."/>
            <person name="Jiggins C."/>
            <person name="Moest M."/>
            <person name="Warren A I."/>
            <person name="Byers J.R.P. K."/>
            <person name="Montejo-Kovacevich G."/>
            <person name="Yen C E."/>
        </authorList>
    </citation>
    <scope>NUCLEOTIDE SEQUENCE [LARGE SCALE GENOMIC DNA]</scope>
</reference>
<organism evidence="1 3">
    <name type="scientific">Arctia plantaginis</name>
    <name type="common">Wood tiger moth</name>
    <name type="synonym">Phalaena plantaginis</name>
    <dbReference type="NCBI Taxonomy" id="874455"/>
    <lineage>
        <taxon>Eukaryota</taxon>
        <taxon>Metazoa</taxon>
        <taxon>Ecdysozoa</taxon>
        <taxon>Arthropoda</taxon>
        <taxon>Hexapoda</taxon>
        <taxon>Insecta</taxon>
        <taxon>Pterygota</taxon>
        <taxon>Neoptera</taxon>
        <taxon>Endopterygota</taxon>
        <taxon>Lepidoptera</taxon>
        <taxon>Glossata</taxon>
        <taxon>Ditrysia</taxon>
        <taxon>Noctuoidea</taxon>
        <taxon>Erebidae</taxon>
        <taxon>Arctiinae</taxon>
        <taxon>Arctia</taxon>
    </lineage>
</organism>
<dbReference type="Proteomes" id="UP000494256">
    <property type="component" value="Unassembled WGS sequence"/>
</dbReference>
<dbReference type="EMBL" id="CADEBC010000517">
    <property type="protein sequence ID" value="CAB3242546.1"/>
    <property type="molecule type" value="Genomic_DNA"/>
</dbReference>
<keyword evidence="3" id="KW-1185">Reference proteome</keyword>
<accession>A0A8S1ACF8</accession>
<dbReference type="AlphaFoldDB" id="A0A8S1ACF8"/>
<evidence type="ECO:0000313" key="2">
    <source>
        <dbReference type="EMBL" id="CAB3247325.1"/>
    </source>
</evidence>
<evidence type="ECO:0000313" key="3">
    <source>
        <dbReference type="Proteomes" id="UP000494106"/>
    </source>
</evidence>
<evidence type="ECO:0000313" key="4">
    <source>
        <dbReference type="Proteomes" id="UP000494256"/>
    </source>
</evidence>
<sequence>MRNDFNLFKIGEKLLKDHALGANIRKVSKKFSPSGVDDHKDLSAKYEQTVRRQTWDYVDMVRNKLRRNNDDYIQRNHMEHSLFI</sequence>
<evidence type="ECO:0000313" key="1">
    <source>
        <dbReference type="EMBL" id="CAB3242546.1"/>
    </source>
</evidence>
<dbReference type="Proteomes" id="UP000494106">
    <property type="component" value="Unassembled WGS sequence"/>
</dbReference>
<comment type="caution">
    <text evidence="1">The sequence shown here is derived from an EMBL/GenBank/DDBJ whole genome shotgun (WGS) entry which is preliminary data.</text>
</comment>
<gene>
    <name evidence="2" type="ORF">APLA_LOCUS11871</name>
    <name evidence="1" type="ORF">APLA_LOCUS9068</name>
</gene>
<dbReference type="OrthoDB" id="10482720at2759"/>
<protein>
    <submittedName>
        <fullName evidence="1">Uncharacterized protein</fullName>
    </submittedName>
</protein>
<dbReference type="EMBL" id="CADEBD010000336">
    <property type="protein sequence ID" value="CAB3247325.1"/>
    <property type="molecule type" value="Genomic_DNA"/>
</dbReference>